<sequence length="61" mass="6961">MLLPYRLRWAPLITVSYLYLVLFLQSLLRIPQSRGASGIMWILPGMITVSMSENHLCVLNA</sequence>
<evidence type="ECO:0000313" key="2">
    <source>
        <dbReference type="EMBL" id="MPC51383.1"/>
    </source>
</evidence>
<protein>
    <submittedName>
        <fullName evidence="2">Uncharacterized protein</fullName>
    </submittedName>
</protein>
<gene>
    <name evidence="2" type="ORF">E2C01_045227</name>
</gene>
<evidence type="ECO:0000256" key="1">
    <source>
        <dbReference type="SAM" id="Phobius"/>
    </source>
</evidence>
<feature type="transmembrane region" description="Helical" evidence="1">
    <location>
        <begin position="12"/>
        <end position="30"/>
    </location>
</feature>
<evidence type="ECO:0000313" key="3">
    <source>
        <dbReference type="Proteomes" id="UP000324222"/>
    </source>
</evidence>
<keyword evidence="1" id="KW-0812">Transmembrane</keyword>
<accession>A0A5B7G296</accession>
<name>A0A5B7G296_PORTR</name>
<dbReference type="AlphaFoldDB" id="A0A5B7G296"/>
<dbReference type="EMBL" id="VSRR010010138">
    <property type="protein sequence ID" value="MPC51383.1"/>
    <property type="molecule type" value="Genomic_DNA"/>
</dbReference>
<keyword evidence="1" id="KW-1133">Transmembrane helix</keyword>
<reference evidence="2 3" key="1">
    <citation type="submission" date="2019-05" db="EMBL/GenBank/DDBJ databases">
        <title>Another draft genome of Portunus trituberculatus and its Hox gene families provides insights of decapod evolution.</title>
        <authorList>
            <person name="Jeong J.-H."/>
            <person name="Song I."/>
            <person name="Kim S."/>
            <person name="Choi T."/>
            <person name="Kim D."/>
            <person name="Ryu S."/>
            <person name="Kim W."/>
        </authorList>
    </citation>
    <scope>NUCLEOTIDE SEQUENCE [LARGE SCALE GENOMIC DNA]</scope>
    <source>
        <tissue evidence="2">Muscle</tissue>
    </source>
</reference>
<comment type="caution">
    <text evidence="2">The sequence shown here is derived from an EMBL/GenBank/DDBJ whole genome shotgun (WGS) entry which is preliminary data.</text>
</comment>
<proteinExistence type="predicted"/>
<dbReference type="Proteomes" id="UP000324222">
    <property type="component" value="Unassembled WGS sequence"/>
</dbReference>
<keyword evidence="1" id="KW-0472">Membrane</keyword>
<organism evidence="2 3">
    <name type="scientific">Portunus trituberculatus</name>
    <name type="common">Swimming crab</name>
    <name type="synonym">Neptunus trituberculatus</name>
    <dbReference type="NCBI Taxonomy" id="210409"/>
    <lineage>
        <taxon>Eukaryota</taxon>
        <taxon>Metazoa</taxon>
        <taxon>Ecdysozoa</taxon>
        <taxon>Arthropoda</taxon>
        <taxon>Crustacea</taxon>
        <taxon>Multicrustacea</taxon>
        <taxon>Malacostraca</taxon>
        <taxon>Eumalacostraca</taxon>
        <taxon>Eucarida</taxon>
        <taxon>Decapoda</taxon>
        <taxon>Pleocyemata</taxon>
        <taxon>Brachyura</taxon>
        <taxon>Eubrachyura</taxon>
        <taxon>Portunoidea</taxon>
        <taxon>Portunidae</taxon>
        <taxon>Portuninae</taxon>
        <taxon>Portunus</taxon>
    </lineage>
</organism>
<keyword evidence="3" id="KW-1185">Reference proteome</keyword>